<dbReference type="EMBL" id="JAAGOB010000008">
    <property type="protein sequence ID" value="NED96859.1"/>
    <property type="molecule type" value="Genomic_DNA"/>
</dbReference>
<dbReference type="Pfam" id="PF13400">
    <property type="entry name" value="Tad"/>
    <property type="match status" value="1"/>
</dbReference>
<name>A0A6N9YPV6_9ACTN</name>
<evidence type="ECO:0000313" key="4">
    <source>
        <dbReference type="Proteomes" id="UP000469185"/>
    </source>
</evidence>
<sequence>MIQPLRSRAPERGAIGVAFSVIVLIGLAFIGLVFDGGSRLQAMQRADNAAAEAARAAGQHISGADLTGETGIDRAAAVAAARNYLAAADVDGDVSIHGDIIRVTTATSEPTVFLSILGITTMSATGEASVRITTGL</sequence>
<reference evidence="3 4" key="1">
    <citation type="submission" date="2020-02" db="EMBL/GenBank/DDBJ databases">
        <authorList>
            <person name="Li X.-J."/>
            <person name="Feng X.-M."/>
        </authorList>
    </citation>
    <scope>NUCLEOTIDE SEQUENCE [LARGE SCALE GENOMIC DNA]</scope>
    <source>
        <strain evidence="3 4">CGMCC 4.7225</strain>
    </source>
</reference>
<dbReference type="Proteomes" id="UP000469185">
    <property type="component" value="Unassembled WGS sequence"/>
</dbReference>
<keyword evidence="1" id="KW-0472">Membrane</keyword>
<gene>
    <name evidence="3" type="ORF">G1H11_16250</name>
</gene>
<evidence type="ECO:0000256" key="1">
    <source>
        <dbReference type="SAM" id="Phobius"/>
    </source>
</evidence>
<comment type="caution">
    <text evidence="3">The sequence shown here is derived from an EMBL/GenBank/DDBJ whole genome shotgun (WGS) entry which is preliminary data.</text>
</comment>
<keyword evidence="1" id="KW-1133">Transmembrane helix</keyword>
<keyword evidence="1" id="KW-0812">Transmembrane</keyword>
<dbReference type="RefSeq" id="WP_163819636.1">
    <property type="nucleotide sequence ID" value="NZ_JAAGOB010000008.1"/>
</dbReference>
<keyword evidence="4" id="KW-1185">Reference proteome</keyword>
<dbReference type="AlphaFoldDB" id="A0A6N9YPV6"/>
<evidence type="ECO:0000259" key="2">
    <source>
        <dbReference type="Pfam" id="PF13400"/>
    </source>
</evidence>
<feature type="transmembrane region" description="Helical" evidence="1">
    <location>
        <begin position="14"/>
        <end position="34"/>
    </location>
</feature>
<organism evidence="3 4">
    <name type="scientific">Phytoactinopolyspora alkaliphila</name>
    <dbReference type="NCBI Taxonomy" id="1783498"/>
    <lineage>
        <taxon>Bacteria</taxon>
        <taxon>Bacillati</taxon>
        <taxon>Actinomycetota</taxon>
        <taxon>Actinomycetes</taxon>
        <taxon>Jiangellales</taxon>
        <taxon>Jiangellaceae</taxon>
        <taxon>Phytoactinopolyspora</taxon>
    </lineage>
</organism>
<proteinExistence type="predicted"/>
<accession>A0A6N9YPV6</accession>
<dbReference type="InterPro" id="IPR028087">
    <property type="entry name" value="Tad_N"/>
</dbReference>
<protein>
    <recommendedName>
        <fullName evidence="2">Putative Flp pilus-assembly TadG-like N-terminal domain-containing protein</fullName>
    </recommendedName>
</protein>
<feature type="domain" description="Putative Flp pilus-assembly TadG-like N-terminal" evidence="2">
    <location>
        <begin position="13"/>
        <end position="59"/>
    </location>
</feature>
<evidence type="ECO:0000313" key="3">
    <source>
        <dbReference type="EMBL" id="NED96859.1"/>
    </source>
</evidence>